<dbReference type="PROSITE" id="PS51194">
    <property type="entry name" value="HELICASE_CTER"/>
    <property type="match status" value="1"/>
</dbReference>
<dbReference type="InterPro" id="IPR014001">
    <property type="entry name" value="Helicase_ATP-bd"/>
</dbReference>
<evidence type="ECO:0000313" key="11">
    <source>
        <dbReference type="Proteomes" id="UP000002036"/>
    </source>
</evidence>
<keyword evidence="5" id="KW-0067">ATP-binding</keyword>
<name>C5E2D1_LACTC</name>
<dbReference type="HOGENOM" id="CLU_003041_18_0_1"/>
<keyword evidence="3" id="KW-0378">Hydrolase</keyword>
<dbReference type="CDD" id="cd18787">
    <property type="entry name" value="SF2_C_DEAD"/>
    <property type="match status" value="1"/>
</dbReference>
<protein>
    <recommendedName>
        <fullName evidence="1">RNA helicase</fullName>
        <ecNumber evidence="1">3.6.4.13</ecNumber>
    </recommendedName>
</protein>
<dbReference type="InParanoid" id="C5E2D1"/>
<evidence type="ECO:0000259" key="9">
    <source>
        <dbReference type="PROSITE" id="PS51194"/>
    </source>
</evidence>
<dbReference type="InterPro" id="IPR011545">
    <property type="entry name" value="DEAD/DEAH_box_helicase_dom"/>
</dbReference>
<dbReference type="GO" id="GO:0003724">
    <property type="term" value="F:RNA helicase activity"/>
    <property type="evidence" value="ECO:0007669"/>
    <property type="project" value="UniProtKB-EC"/>
</dbReference>
<evidence type="ECO:0000259" key="8">
    <source>
        <dbReference type="PROSITE" id="PS51192"/>
    </source>
</evidence>
<evidence type="ECO:0000256" key="2">
    <source>
        <dbReference type="ARBA" id="ARBA00022741"/>
    </source>
</evidence>
<dbReference type="eggNOG" id="KOG0335">
    <property type="taxonomic scope" value="Eukaryota"/>
</dbReference>
<dbReference type="AlphaFoldDB" id="C5E2D1"/>
<feature type="region of interest" description="Disordered" evidence="7">
    <location>
        <begin position="32"/>
        <end position="60"/>
    </location>
</feature>
<dbReference type="Gene3D" id="3.40.50.300">
    <property type="entry name" value="P-loop containing nucleotide triphosphate hydrolases"/>
    <property type="match status" value="2"/>
</dbReference>
<feature type="domain" description="Helicase ATP-binding" evidence="8">
    <location>
        <begin position="146"/>
        <end position="334"/>
    </location>
</feature>
<evidence type="ECO:0000256" key="1">
    <source>
        <dbReference type="ARBA" id="ARBA00012552"/>
    </source>
</evidence>
<feature type="domain" description="Helicase C-terminal" evidence="9">
    <location>
        <begin position="365"/>
        <end position="556"/>
    </location>
</feature>
<evidence type="ECO:0000256" key="5">
    <source>
        <dbReference type="ARBA" id="ARBA00022840"/>
    </source>
</evidence>
<dbReference type="PROSITE" id="PS51192">
    <property type="entry name" value="HELICASE_ATP_BIND_1"/>
    <property type="match status" value="1"/>
</dbReference>
<dbReference type="GO" id="GO:0003676">
    <property type="term" value="F:nucleic acid binding"/>
    <property type="evidence" value="ECO:0007669"/>
    <property type="project" value="InterPro"/>
</dbReference>
<dbReference type="GO" id="GO:0016787">
    <property type="term" value="F:hydrolase activity"/>
    <property type="evidence" value="ECO:0007669"/>
    <property type="project" value="UniProtKB-KW"/>
</dbReference>
<evidence type="ECO:0000256" key="6">
    <source>
        <dbReference type="ARBA" id="ARBA00047984"/>
    </source>
</evidence>
<dbReference type="Pfam" id="PF00270">
    <property type="entry name" value="DEAD"/>
    <property type="match status" value="1"/>
</dbReference>
<dbReference type="SMART" id="SM00490">
    <property type="entry name" value="HELICc"/>
    <property type="match status" value="1"/>
</dbReference>
<evidence type="ECO:0000256" key="7">
    <source>
        <dbReference type="SAM" id="MobiDB-lite"/>
    </source>
</evidence>
<dbReference type="EMBL" id="CU928180">
    <property type="protein sequence ID" value="CAR30192.1"/>
    <property type="molecule type" value="Genomic_DNA"/>
</dbReference>
<dbReference type="KEGG" id="lth:KLTH0H03960g"/>
<evidence type="ECO:0000313" key="10">
    <source>
        <dbReference type="EMBL" id="CAR30192.1"/>
    </source>
</evidence>
<keyword evidence="4" id="KW-0347">Helicase</keyword>
<dbReference type="OMA" id="HSTIDFI"/>
<evidence type="ECO:0000256" key="3">
    <source>
        <dbReference type="ARBA" id="ARBA00022801"/>
    </source>
</evidence>
<dbReference type="SUPFAM" id="SSF52540">
    <property type="entry name" value="P-loop containing nucleoside triphosphate hydrolases"/>
    <property type="match status" value="1"/>
</dbReference>
<accession>C5E2D1</accession>
<dbReference type="InterPro" id="IPR027417">
    <property type="entry name" value="P-loop_NTPase"/>
</dbReference>
<proteinExistence type="predicted"/>
<dbReference type="RefSeq" id="XP_002556054.1">
    <property type="nucleotide sequence ID" value="XM_002556008.1"/>
</dbReference>
<dbReference type="PANTHER" id="PTHR47960">
    <property type="entry name" value="DEAD-BOX ATP-DEPENDENT RNA HELICASE 50"/>
    <property type="match status" value="1"/>
</dbReference>
<dbReference type="SMART" id="SM00487">
    <property type="entry name" value="DEXDc"/>
    <property type="match status" value="1"/>
</dbReference>
<dbReference type="FunCoup" id="C5E2D1">
    <property type="interactions" value="158"/>
</dbReference>
<keyword evidence="2" id="KW-0547">Nucleotide-binding</keyword>
<dbReference type="OrthoDB" id="10256233at2759"/>
<dbReference type="Proteomes" id="UP000002036">
    <property type="component" value="Chromosome H"/>
</dbReference>
<dbReference type="Pfam" id="PF00271">
    <property type="entry name" value="Helicase_C"/>
    <property type="match status" value="1"/>
</dbReference>
<dbReference type="STRING" id="559295.C5E2D1"/>
<dbReference type="InterPro" id="IPR001650">
    <property type="entry name" value="Helicase_C-like"/>
</dbReference>
<reference evidence="10 11" key="1">
    <citation type="journal article" date="2009" name="Genome Res.">
        <title>Comparative genomics of protoploid Saccharomycetaceae.</title>
        <authorList>
            <consortium name="The Genolevures Consortium"/>
            <person name="Souciet J.-L."/>
            <person name="Dujon B."/>
            <person name="Gaillardin C."/>
            <person name="Johnston M."/>
            <person name="Baret P.V."/>
            <person name="Cliften P."/>
            <person name="Sherman D.J."/>
            <person name="Weissenbach J."/>
            <person name="Westhof E."/>
            <person name="Wincker P."/>
            <person name="Jubin C."/>
            <person name="Poulain J."/>
            <person name="Barbe V."/>
            <person name="Segurens B."/>
            <person name="Artiguenave F."/>
            <person name="Anthouard V."/>
            <person name="Vacherie B."/>
            <person name="Val M.-E."/>
            <person name="Fulton R.S."/>
            <person name="Minx P."/>
            <person name="Wilson R."/>
            <person name="Durrens P."/>
            <person name="Jean G."/>
            <person name="Marck C."/>
            <person name="Martin T."/>
            <person name="Nikolski M."/>
            <person name="Rolland T."/>
            <person name="Seret M.-L."/>
            <person name="Casaregola S."/>
            <person name="Despons L."/>
            <person name="Fairhead C."/>
            <person name="Fischer G."/>
            <person name="Lafontaine I."/>
            <person name="Leh V."/>
            <person name="Lemaire M."/>
            <person name="de Montigny J."/>
            <person name="Neuveglise C."/>
            <person name="Thierry A."/>
            <person name="Blanc-Lenfle I."/>
            <person name="Bleykasten C."/>
            <person name="Diffels J."/>
            <person name="Fritsch E."/>
            <person name="Frangeul L."/>
            <person name="Goeffon A."/>
            <person name="Jauniaux N."/>
            <person name="Kachouri-Lafond R."/>
            <person name="Payen C."/>
            <person name="Potier S."/>
            <person name="Pribylova L."/>
            <person name="Ozanne C."/>
            <person name="Richard G.-F."/>
            <person name="Sacerdot C."/>
            <person name="Straub M.-L."/>
            <person name="Talla E."/>
        </authorList>
    </citation>
    <scope>NUCLEOTIDE SEQUENCE [LARGE SCALE GENOMIC DNA]</scope>
    <source>
        <strain evidence="11">ATCC 56472 / CBS 6340 / NRRL Y-8284</strain>
    </source>
</reference>
<gene>
    <name evidence="10" type="ordered locus">KLTH0H03960g</name>
</gene>
<dbReference type="GO" id="GO:0005524">
    <property type="term" value="F:ATP binding"/>
    <property type="evidence" value="ECO:0007669"/>
    <property type="project" value="UniProtKB-KW"/>
</dbReference>
<keyword evidence="11" id="KW-1185">Reference proteome</keyword>
<dbReference type="EC" id="3.6.4.13" evidence="1"/>
<comment type="catalytic activity">
    <reaction evidence="6">
        <text>ATP + H2O = ADP + phosphate + H(+)</text>
        <dbReference type="Rhea" id="RHEA:13065"/>
        <dbReference type="ChEBI" id="CHEBI:15377"/>
        <dbReference type="ChEBI" id="CHEBI:15378"/>
        <dbReference type="ChEBI" id="CHEBI:30616"/>
        <dbReference type="ChEBI" id="CHEBI:43474"/>
        <dbReference type="ChEBI" id="CHEBI:456216"/>
        <dbReference type="EC" id="3.6.4.13"/>
    </reaction>
</comment>
<sequence>MNPLLRSMSHPVIRSLGSFRCSSTYARGAARIGGKNKSSRHSLVSTIKKSPANRNKKDEPSSQIFHYGAFGGLKEINAQDSQKTAGILSKVTDFDQLKILPEVRTAVKKVISRETIAKSPDLTEASEKDIKPSPVQVAVIQKLSKTLTNRQLQVHMVAAETGSGKTMAYLTPLLDYLKRGEQDDPEGWDQIKDKAIVRSVILVPTHELVEQVYKTVKLNADLLGLHAFRWNMDTSYNDFIEAVKARIDLLVTTPGKVLNMFKVRIINRPERLLSGVRFAVLDEADTLMDRSWLEETHSAIKSFPNANHLIFCSATIPSEFSKTMDRLFPTSEAITTPKLHKISQKIDFKLIDASLNPYKGSKLKALAQALYAIMKDGTEEGFEKRCLIFVNEKKDAKKVAEQLTERYGHNCVSLTGEDAISERLDKISAFVNPPKRLNEAPSKLSDDSSKTVKREPTMLPNSNIKLTTSSSNLHGKKNTSLKVLVTTDLMARGLNFQGVRNVILFDVPKTSIDLVHRAGRTGRMMQGGRVFMIIDKKTKSWAKAVPKIVRNNKTLS</sequence>
<evidence type="ECO:0000256" key="4">
    <source>
        <dbReference type="ARBA" id="ARBA00022806"/>
    </source>
</evidence>
<dbReference type="GeneID" id="8294367"/>
<organism evidence="10 11">
    <name type="scientific">Lachancea thermotolerans (strain ATCC 56472 / CBS 6340 / NRRL Y-8284)</name>
    <name type="common">Yeast</name>
    <name type="synonym">Kluyveromyces thermotolerans</name>
    <dbReference type="NCBI Taxonomy" id="559295"/>
    <lineage>
        <taxon>Eukaryota</taxon>
        <taxon>Fungi</taxon>
        <taxon>Dikarya</taxon>
        <taxon>Ascomycota</taxon>
        <taxon>Saccharomycotina</taxon>
        <taxon>Saccharomycetes</taxon>
        <taxon>Saccharomycetales</taxon>
        <taxon>Saccharomycetaceae</taxon>
        <taxon>Lachancea</taxon>
    </lineage>
</organism>